<keyword evidence="2 9" id="KW-0813">Transport</keyword>
<comment type="similarity">
    <text evidence="1 9">Belongs to the YIF1 family.</text>
</comment>
<evidence type="ECO:0000256" key="9">
    <source>
        <dbReference type="RuleBase" id="RU368073"/>
    </source>
</evidence>
<organism evidence="11 12">
    <name type="scientific">Phlebotomus papatasi</name>
    <name type="common">Sandfly</name>
    <dbReference type="NCBI Taxonomy" id="29031"/>
    <lineage>
        <taxon>Eukaryota</taxon>
        <taxon>Metazoa</taxon>
        <taxon>Ecdysozoa</taxon>
        <taxon>Arthropoda</taxon>
        <taxon>Hexapoda</taxon>
        <taxon>Insecta</taxon>
        <taxon>Pterygota</taxon>
        <taxon>Neoptera</taxon>
        <taxon>Endopterygota</taxon>
        <taxon>Diptera</taxon>
        <taxon>Nematocera</taxon>
        <taxon>Psychodoidea</taxon>
        <taxon>Psychodidae</taxon>
        <taxon>Phlebotomus</taxon>
        <taxon>Phlebotomus</taxon>
    </lineage>
</organism>
<accession>A0A1B0DIK8</accession>
<evidence type="ECO:0000313" key="11">
    <source>
        <dbReference type="EnsemblMetazoa" id="PPAI007993-PA"/>
    </source>
</evidence>
<dbReference type="EnsemblMetazoa" id="PPAI007993-RA">
    <property type="protein sequence ID" value="PPAI007993-PA"/>
    <property type="gene ID" value="PPAI007993"/>
</dbReference>
<feature type="compositionally biased region" description="Polar residues" evidence="10">
    <location>
        <begin position="1"/>
        <end position="11"/>
    </location>
</feature>
<feature type="compositionally biased region" description="Low complexity" evidence="10">
    <location>
        <begin position="105"/>
        <end position="115"/>
    </location>
</feature>
<evidence type="ECO:0000256" key="2">
    <source>
        <dbReference type="ARBA" id="ARBA00022448"/>
    </source>
</evidence>
<evidence type="ECO:0000256" key="8">
    <source>
        <dbReference type="ARBA" id="ARBA00023136"/>
    </source>
</evidence>
<dbReference type="GO" id="GO:0000139">
    <property type="term" value="C:Golgi membrane"/>
    <property type="evidence" value="ECO:0007669"/>
    <property type="project" value="UniProtKB-SubCell"/>
</dbReference>
<protein>
    <recommendedName>
        <fullName evidence="9">Protein YIF1</fullName>
    </recommendedName>
</protein>
<sequence>MNYNANANARQPSGVRKPKRVSDTNAIGPTAPAAGPQFMSTPQQQPFGVALGGGNMSNYGPAQGMPQNPSPQQYPIPQNYGFDPNSTPSNFSQYPGNYVQNQQMPQPQQAQFAGGAPQGGPPGGFPGQFSVLQQPIVQDMAMQYGQRLADQGKELVNREFEKYIPVTRLKYYFAVDNKYVINKMRLLFFPFTHTDWSLKYDQDNPVQPRYDINAPDLYIPTMAYITYVVLAGLVL</sequence>
<keyword evidence="12" id="KW-1185">Reference proteome</keyword>
<keyword evidence="6" id="KW-1133">Transmembrane helix</keyword>
<reference evidence="11" key="1">
    <citation type="submission" date="2022-08" db="UniProtKB">
        <authorList>
            <consortium name="EnsemblMetazoa"/>
        </authorList>
    </citation>
    <scope>IDENTIFICATION</scope>
    <source>
        <strain evidence="11">Israel</strain>
    </source>
</reference>
<dbReference type="GO" id="GO:0015031">
    <property type="term" value="P:protein transport"/>
    <property type="evidence" value="ECO:0007669"/>
    <property type="project" value="UniProtKB-KW"/>
</dbReference>
<dbReference type="GO" id="GO:0006888">
    <property type="term" value="P:endoplasmic reticulum to Golgi vesicle-mediated transport"/>
    <property type="evidence" value="ECO:0007669"/>
    <property type="project" value="UniProtKB-UniRule"/>
</dbReference>
<dbReference type="GO" id="GO:0005793">
    <property type="term" value="C:endoplasmic reticulum-Golgi intermediate compartment"/>
    <property type="evidence" value="ECO:0007669"/>
    <property type="project" value="UniProtKB-UniRule"/>
</dbReference>
<evidence type="ECO:0000256" key="10">
    <source>
        <dbReference type="SAM" id="MobiDB-lite"/>
    </source>
</evidence>
<keyword evidence="5 9" id="KW-0653">Protein transport</keyword>
<dbReference type="VEuPathDB" id="VectorBase:PPAPM1_008439"/>
<evidence type="ECO:0000256" key="1">
    <source>
        <dbReference type="ARBA" id="ARBA00009727"/>
    </source>
</evidence>
<dbReference type="Pfam" id="PF03878">
    <property type="entry name" value="YIF1"/>
    <property type="match status" value="1"/>
</dbReference>
<evidence type="ECO:0000256" key="5">
    <source>
        <dbReference type="ARBA" id="ARBA00022927"/>
    </source>
</evidence>
<dbReference type="Proteomes" id="UP000092462">
    <property type="component" value="Unassembled WGS sequence"/>
</dbReference>
<feature type="compositionally biased region" description="Polar residues" evidence="10">
    <location>
        <begin position="84"/>
        <end position="104"/>
    </location>
</feature>
<comment type="function">
    <text evidence="9">Has a role in transport between endoplasmic reticulum and Golgi.</text>
</comment>
<proteinExistence type="inferred from homology"/>
<keyword evidence="4 9" id="KW-0256">Endoplasmic reticulum</keyword>
<dbReference type="GO" id="GO:0005789">
    <property type="term" value="C:endoplasmic reticulum membrane"/>
    <property type="evidence" value="ECO:0007669"/>
    <property type="project" value="UniProtKB-SubCell"/>
</dbReference>
<dbReference type="PANTHER" id="PTHR14083">
    <property type="entry name" value="YIP1 INTERACTING FACTOR HOMOLOG YIF1 PROTEIN"/>
    <property type="match status" value="1"/>
</dbReference>
<feature type="region of interest" description="Disordered" evidence="10">
    <location>
        <begin position="1"/>
        <end position="125"/>
    </location>
</feature>
<dbReference type="VEuPathDB" id="VectorBase:PPAI007993"/>
<dbReference type="AlphaFoldDB" id="A0A1B0DIK8"/>
<comment type="subcellular location">
    <subcellularLocation>
        <location evidence="9">Endoplasmic reticulum membrane</location>
        <topology evidence="9">Multi-pass membrane protein</topology>
    </subcellularLocation>
    <subcellularLocation>
        <location evidence="9">Golgi apparatus membrane</location>
        <topology evidence="9">Multi-pass membrane protein</topology>
    </subcellularLocation>
</comment>
<evidence type="ECO:0000256" key="6">
    <source>
        <dbReference type="ARBA" id="ARBA00022989"/>
    </source>
</evidence>
<evidence type="ECO:0000256" key="4">
    <source>
        <dbReference type="ARBA" id="ARBA00022824"/>
    </source>
</evidence>
<keyword evidence="7 9" id="KW-0333">Golgi apparatus</keyword>
<dbReference type="PANTHER" id="PTHR14083:SF0">
    <property type="entry name" value="YIP1D-INTERACTING FACTOR 1, ISOFORM C"/>
    <property type="match status" value="1"/>
</dbReference>
<evidence type="ECO:0000256" key="7">
    <source>
        <dbReference type="ARBA" id="ARBA00023034"/>
    </source>
</evidence>
<evidence type="ECO:0000256" key="3">
    <source>
        <dbReference type="ARBA" id="ARBA00022692"/>
    </source>
</evidence>
<name>A0A1B0DIK8_PHLPP</name>
<feature type="compositionally biased region" description="Polar residues" evidence="10">
    <location>
        <begin position="56"/>
        <end position="67"/>
    </location>
</feature>
<evidence type="ECO:0000313" key="12">
    <source>
        <dbReference type="Proteomes" id="UP000092462"/>
    </source>
</evidence>
<keyword evidence="8" id="KW-0472">Membrane</keyword>
<keyword evidence="3" id="KW-0812">Transmembrane</keyword>
<dbReference type="InterPro" id="IPR005578">
    <property type="entry name" value="Yif1_fam"/>
</dbReference>
<dbReference type="EMBL" id="AJVK01034445">
    <property type="status" value="NOT_ANNOTATED_CDS"/>
    <property type="molecule type" value="Genomic_DNA"/>
</dbReference>
<dbReference type="GO" id="GO:0030134">
    <property type="term" value="C:COPII-coated ER to Golgi transport vesicle"/>
    <property type="evidence" value="ECO:0007669"/>
    <property type="project" value="TreeGrafter"/>
</dbReference>